<comment type="caution">
    <text evidence="3">The sequence shown here is derived from an EMBL/GenBank/DDBJ whole genome shotgun (WGS) entry which is preliminary data.</text>
</comment>
<dbReference type="InterPro" id="IPR001623">
    <property type="entry name" value="DnaJ_domain"/>
</dbReference>
<accession>X0TKI8</accession>
<dbReference type="SUPFAM" id="SSF46565">
    <property type="entry name" value="Chaperone J-domain"/>
    <property type="match status" value="1"/>
</dbReference>
<sequence>MAAKDYYQILGVKRDASQKEIRQAYRRLARRFHPDVNPGDKAAEARFKEINEAHEVLSDPEKRKKYDRYGDQWQYADQIEEARRRGGARGFA</sequence>
<dbReference type="AlphaFoldDB" id="X0TKI8"/>
<gene>
    <name evidence="3" type="ORF">S01H1_23033</name>
</gene>
<dbReference type="PROSITE" id="PS00636">
    <property type="entry name" value="DNAJ_1"/>
    <property type="match status" value="1"/>
</dbReference>
<dbReference type="PANTHER" id="PTHR44145:SF3">
    <property type="entry name" value="DNAJ HOMOLOG SUBFAMILY A MEMBER 3, MITOCHONDRIAL"/>
    <property type="match status" value="1"/>
</dbReference>
<dbReference type="PANTHER" id="PTHR44145">
    <property type="entry name" value="DNAJ HOMOLOG SUBFAMILY A MEMBER 3, MITOCHONDRIAL"/>
    <property type="match status" value="1"/>
</dbReference>
<dbReference type="CDD" id="cd06257">
    <property type="entry name" value="DnaJ"/>
    <property type="match status" value="1"/>
</dbReference>
<dbReference type="PROSITE" id="PS50076">
    <property type="entry name" value="DNAJ_2"/>
    <property type="match status" value="1"/>
</dbReference>
<dbReference type="Gene3D" id="1.10.287.110">
    <property type="entry name" value="DnaJ domain"/>
    <property type="match status" value="1"/>
</dbReference>
<organism evidence="3">
    <name type="scientific">marine sediment metagenome</name>
    <dbReference type="NCBI Taxonomy" id="412755"/>
    <lineage>
        <taxon>unclassified sequences</taxon>
        <taxon>metagenomes</taxon>
        <taxon>ecological metagenomes</taxon>
    </lineage>
</organism>
<protein>
    <recommendedName>
        <fullName evidence="2">J domain-containing protein</fullName>
    </recommendedName>
</protein>
<proteinExistence type="predicted"/>
<dbReference type="InterPro" id="IPR036869">
    <property type="entry name" value="J_dom_sf"/>
</dbReference>
<feature type="non-terminal residue" evidence="3">
    <location>
        <position position="92"/>
    </location>
</feature>
<dbReference type="Pfam" id="PF00226">
    <property type="entry name" value="DnaJ"/>
    <property type="match status" value="1"/>
</dbReference>
<evidence type="ECO:0000259" key="2">
    <source>
        <dbReference type="PROSITE" id="PS50076"/>
    </source>
</evidence>
<evidence type="ECO:0000256" key="1">
    <source>
        <dbReference type="ARBA" id="ARBA00023186"/>
    </source>
</evidence>
<dbReference type="SMART" id="SM00271">
    <property type="entry name" value="DnaJ"/>
    <property type="match status" value="1"/>
</dbReference>
<dbReference type="EMBL" id="BARS01013165">
    <property type="protein sequence ID" value="GAF94058.1"/>
    <property type="molecule type" value="Genomic_DNA"/>
</dbReference>
<name>X0TKI8_9ZZZZ</name>
<reference evidence="3" key="1">
    <citation type="journal article" date="2014" name="Front. Microbiol.">
        <title>High frequency of phylogenetically diverse reductive dehalogenase-homologous genes in deep subseafloor sedimentary metagenomes.</title>
        <authorList>
            <person name="Kawai M."/>
            <person name="Futagami T."/>
            <person name="Toyoda A."/>
            <person name="Takaki Y."/>
            <person name="Nishi S."/>
            <person name="Hori S."/>
            <person name="Arai W."/>
            <person name="Tsubouchi T."/>
            <person name="Morono Y."/>
            <person name="Uchiyama I."/>
            <person name="Ito T."/>
            <person name="Fujiyama A."/>
            <person name="Inagaki F."/>
            <person name="Takami H."/>
        </authorList>
    </citation>
    <scope>NUCLEOTIDE SEQUENCE</scope>
    <source>
        <strain evidence="3">Expedition CK06-06</strain>
    </source>
</reference>
<keyword evidence="1" id="KW-0143">Chaperone</keyword>
<feature type="domain" description="J" evidence="2">
    <location>
        <begin position="5"/>
        <end position="70"/>
    </location>
</feature>
<dbReference type="InterPro" id="IPR018253">
    <property type="entry name" value="DnaJ_domain_CS"/>
</dbReference>
<dbReference type="PRINTS" id="PR00625">
    <property type="entry name" value="JDOMAIN"/>
</dbReference>
<dbReference type="InterPro" id="IPR051938">
    <property type="entry name" value="Apopto_cytoskel_mod"/>
</dbReference>
<evidence type="ECO:0000313" key="3">
    <source>
        <dbReference type="EMBL" id="GAF94058.1"/>
    </source>
</evidence>